<evidence type="ECO:0008006" key="3">
    <source>
        <dbReference type="Google" id="ProtNLM"/>
    </source>
</evidence>
<comment type="caution">
    <text evidence="1">The sequence shown here is derived from an EMBL/GenBank/DDBJ whole genome shotgun (WGS) entry which is preliminary data.</text>
</comment>
<evidence type="ECO:0000313" key="1">
    <source>
        <dbReference type="EMBL" id="KAB2615975.1"/>
    </source>
</evidence>
<gene>
    <name evidence="1" type="ORF">D8674_022563</name>
</gene>
<protein>
    <recommendedName>
        <fullName evidence="3">Nuclease associated modular domain-containing protein</fullName>
    </recommendedName>
</protein>
<reference evidence="1 2" key="3">
    <citation type="submission" date="2019-11" db="EMBL/GenBank/DDBJ databases">
        <title>A de novo genome assembly of a pear dwarfing rootstock.</title>
        <authorList>
            <person name="Wang F."/>
            <person name="Wang J."/>
            <person name="Li S."/>
            <person name="Zhang Y."/>
            <person name="Fang M."/>
            <person name="Ma L."/>
            <person name="Zhao Y."/>
            <person name="Jiang S."/>
        </authorList>
    </citation>
    <scope>NUCLEOTIDE SEQUENCE [LARGE SCALE GENOMIC DNA]</scope>
    <source>
        <strain evidence="1">S2</strain>
        <tissue evidence="1">Leaf</tissue>
    </source>
</reference>
<dbReference type="Proteomes" id="UP000327157">
    <property type="component" value="Chromosome 3"/>
</dbReference>
<evidence type="ECO:0000313" key="2">
    <source>
        <dbReference type="Proteomes" id="UP000327157"/>
    </source>
</evidence>
<dbReference type="EMBL" id="SMOL01000402">
    <property type="protein sequence ID" value="KAB2615975.1"/>
    <property type="molecule type" value="Genomic_DNA"/>
</dbReference>
<organism evidence="1 2">
    <name type="scientific">Pyrus ussuriensis x Pyrus communis</name>
    <dbReference type="NCBI Taxonomy" id="2448454"/>
    <lineage>
        <taxon>Eukaryota</taxon>
        <taxon>Viridiplantae</taxon>
        <taxon>Streptophyta</taxon>
        <taxon>Embryophyta</taxon>
        <taxon>Tracheophyta</taxon>
        <taxon>Spermatophyta</taxon>
        <taxon>Magnoliopsida</taxon>
        <taxon>eudicotyledons</taxon>
        <taxon>Gunneridae</taxon>
        <taxon>Pentapetalae</taxon>
        <taxon>rosids</taxon>
        <taxon>fabids</taxon>
        <taxon>Rosales</taxon>
        <taxon>Rosaceae</taxon>
        <taxon>Amygdaloideae</taxon>
        <taxon>Maleae</taxon>
        <taxon>Pyrus</taxon>
    </lineage>
</organism>
<proteinExistence type="predicted"/>
<reference evidence="2" key="2">
    <citation type="submission" date="2019-10" db="EMBL/GenBank/DDBJ databases">
        <title>A de novo genome assembly of a pear dwarfing rootstock.</title>
        <authorList>
            <person name="Wang F."/>
            <person name="Wang J."/>
            <person name="Li S."/>
            <person name="Zhang Y."/>
            <person name="Fang M."/>
            <person name="Ma L."/>
            <person name="Zhao Y."/>
            <person name="Jiang S."/>
        </authorList>
    </citation>
    <scope>NUCLEOTIDE SEQUENCE [LARGE SCALE GENOMIC DNA]</scope>
</reference>
<keyword evidence="2" id="KW-1185">Reference proteome</keyword>
<reference evidence="1 2" key="1">
    <citation type="submission" date="2019-09" db="EMBL/GenBank/DDBJ databases">
        <authorList>
            <person name="Ou C."/>
        </authorList>
    </citation>
    <scope>NUCLEOTIDE SEQUENCE [LARGE SCALE GENOMIC DNA]</scope>
    <source>
        <strain evidence="1">S2</strain>
        <tissue evidence="1">Leaf</tissue>
    </source>
</reference>
<dbReference type="OrthoDB" id="6013at2759"/>
<sequence length="206" mass="23468">MGEATHIRQNTENWSYYLPILSPLVAFVSFPRLHCLGAACISAVMGENCDIINIHHSFLDINAYEEQSLSKEVPSVNDNESLMSIRKEEKERHRRKIIGQANKGRIPWNKGRKLSSAYKIQSAIFLWKIAISLTFNVFRKTLTDGRVAAQRDISKHVTYHIFGETGSRVCKERENSKEVSIADQIRAAKNRKMELAMLGLGKTRHV</sequence>
<dbReference type="AlphaFoldDB" id="A0A5N5GK98"/>
<name>A0A5N5GK98_9ROSA</name>
<accession>A0A5N5GK98</accession>